<dbReference type="InterPro" id="IPR041633">
    <property type="entry name" value="Polbeta"/>
</dbReference>
<sequence>MIQINAKKEKMIQNIAKAHRLRLLFLFGSQVSGKTHKESDFDFGFIANRTLSPAEEGRLIGNLMPIAEVNDERLINLVNFQGANPLLRRAAGENAELLYEKESGMFAEFQAYAFKSYIETLPLFRLKAERMGISTP</sequence>
<dbReference type="SUPFAM" id="SSF81301">
    <property type="entry name" value="Nucleotidyltransferase"/>
    <property type="match status" value="1"/>
</dbReference>
<evidence type="ECO:0000259" key="1">
    <source>
        <dbReference type="Pfam" id="PF18765"/>
    </source>
</evidence>
<dbReference type="PANTHER" id="PTHR43852">
    <property type="entry name" value="NUCLEOTIDYLTRANSFERASE"/>
    <property type="match status" value="1"/>
</dbReference>
<dbReference type="STRING" id="1798471.A3A21_01265"/>
<dbReference type="AlphaFoldDB" id="A0A1F6BVN5"/>
<evidence type="ECO:0000313" key="2">
    <source>
        <dbReference type="EMBL" id="OGG40979.1"/>
    </source>
</evidence>
<dbReference type="Proteomes" id="UP000176996">
    <property type="component" value="Unassembled WGS sequence"/>
</dbReference>
<name>A0A1F6BVN5_9BACT</name>
<reference evidence="2 3" key="1">
    <citation type="journal article" date="2016" name="Nat. Commun.">
        <title>Thousands of microbial genomes shed light on interconnected biogeochemical processes in an aquifer system.</title>
        <authorList>
            <person name="Anantharaman K."/>
            <person name="Brown C.T."/>
            <person name="Hug L.A."/>
            <person name="Sharon I."/>
            <person name="Castelle C.J."/>
            <person name="Probst A.J."/>
            <person name="Thomas B.C."/>
            <person name="Singh A."/>
            <person name="Wilkins M.J."/>
            <person name="Karaoz U."/>
            <person name="Brodie E.L."/>
            <person name="Williams K.H."/>
            <person name="Hubbard S.S."/>
            <person name="Banfield J.F."/>
        </authorList>
    </citation>
    <scope>NUCLEOTIDE SEQUENCE [LARGE SCALE GENOMIC DNA]</scope>
</reference>
<gene>
    <name evidence="2" type="ORF">A3A21_01265</name>
</gene>
<evidence type="ECO:0000313" key="3">
    <source>
        <dbReference type="Proteomes" id="UP000176996"/>
    </source>
</evidence>
<dbReference type="Gene3D" id="3.30.460.10">
    <property type="entry name" value="Beta Polymerase, domain 2"/>
    <property type="match status" value="1"/>
</dbReference>
<dbReference type="PANTHER" id="PTHR43852:SF3">
    <property type="entry name" value="NUCLEOTIDYLTRANSFERASE"/>
    <property type="match status" value="1"/>
</dbReference>
<organism evidence="2 3">
    <name type="scientific">Candidatus Jorgensenbacteria bacterium RIFCSPLOWO2_01_FULL_45_25b</name>
    <dbReference type="NCBI Taxonomy" id="1798471"/>
    <lineage>
        <taxon>Bacteria</taxon>
        <taxon>Candidatus Joergenseniibacteriota</taxon>
    </lineage>
</organism>
<dbReference type="CDD" id="cd05403">
    <property type="entry name" value="NT_KNTase_like"/>
    <property type="match status" value="1"/>
</dbReference>
<proteinExistence type="predicted"/>
<protein>
    <recommendedName>
        <fullName evidence="1">Polymerase beta nucleotidyltransferase domain-containing protein</fullName>
    </recommendedName>
</protein>
<feature type="domain" description="Polymerase beta nucleotidyltransferase" evidence="1">
    <location>
        <begin position="11"/>
        <end position="102"/>
    </location>
</feature>
<dbReference type="InterPro" id="IPR043519">
    <property type="entry name" value="NT_sf"/>
</dbReference>
<dbReference type="Pfam" id="PF18765">
    <property type="entry name" value="Polbeta"/>
    <property type="match status" value="1"/>
</dbReference>
<comment type="caution">
    <text evidence="2">The sequence shown here is derived from an EMBL/GenBank/DDBJ whole genome shotgun (WGS) entry which is preliminary data.</text>
</comment>
<dbReference type="EMBL" id="MFKK01000015">
    <property type="protein sequence ID" value="OGG40979.1"/>
    <property type="molecule type" value="Genomic_DNA"/>
</dbReference>
<accession>A0A1F6BVN5</accession>
<dbReference type="InterPro" id="IPR052930">
    <property type="entry name" value="TA_antitoxin_MntA"/>
</dbReference>